<proteinExistence type="predicted"/>
<gene>
    <name evidence="2" type="ORF">HINF_LOCUS53128</name>
</gene>
<evidence type="ECO:0000256" key="1">
    <source>
        <dbReference type="SAM" id="Phobius"/>
    </source>
</evidence>
<comment type="caution">
    <text evidence="2">The sequence shown here is derived from an EMBL/GenBank/DDBJ whole genome shotgun (WGS) entry which is preliminary data.</text>
</comment>
<keyword evidence="1" id="KW-0472">Membrane</keyword>
<accession>A0ABP1KT99</accession>
<evidence type="ECO:0000313" key="2">
    <source>
        <dbReference type="EMBL" id="CAL6067662.1"/>
    </source>
</evidence>
<keyword evidence="1" id="KW-0812">Transmembrane</keyword>
<keyword evidence="3" id="KW-1185">Reference proteome</keyword>
<feature type="transmembrane region" description="Helical" evidence="1">
    <location>
        <begin position="400"/>
        <end position="419"/>
    </location>
</feature>
<keyword evidence="1" id="KW-1133">Transmembrane helix</keyword>
<organism evidence="2 3">
    <name type="scientific">Hexamita inflata</name>
    <dbReference type="NCBI Taxonomy" id="28002"/>
    <lineage>
        <taxon>Eukaryota</taxon>
        <taxon>Metamonada</taxon>
        <taxon>Diplomonadida</taxon>
        <taxon>Hexamitidae</taxon>
        <taxon>Hexamitinae</taxon>
        <taxon>Hexamita</taxon>
    </lineage>
</organism>
<protein>
    <submittedName>
        <fullName evidence="2">Hypothetical_protein</fullName>
    </submittedName>
</protein>
<name>A0ABP1KT99_9EUKA</name>
<dbReference type="EMBL" id="CAXDID020000269">
    <property type="protein sequence ID" value="CAL6067662.1"/>
    <property type="molecule type" value="Genomic_DNA"/>
</dbReference>
<sequence>MIKRDFSIQDLRSVDQKFVDTNYSNEQFNFYNRRLNKLQLHNLFPIDVIKPRFIVIDQHYLYIIDLNLRILGKFLFPCSEKQHVIGDSIHDHCSTHAIRPVICNQIIYVQNYRQIFTLNGTNLVHAFDLPITNSYNYCEFCFGQLYSTNDCLFIRDNDGQIYQYKNEQFQIQKRKVNESQKFIQFCDIIYSLDVDYQSDQQNKIMSRVNGNEFVKILNYKSEYFLYGIFGAVIVVQTYKKYITVNMMRDTVEYLKEPKTEMCESGLAVSAYIQEQNEYFRKYYNSILNKNGVFDQNRLRIVFDCSKQQIQTRIDQNEINLHANEIIIRKQIQKIKKDVQQLQLHTQFRNAQNTIQDKLMKFVFSEFTLKYIVLSYLYSGMSNNCIKRVIQVDMILIYKHIHWSFIFILVNIRIVFAFLYKYISKIIFSPYLNNLKSLFCNATMFVSYNAQIQQSKIQIKRYIRYICDSTHFAMTRIEETIKTIQFTTTILIQRLNCSYLLLFKISLILTNKIVATNSEIT</sequence>
<dbReference type="Proteomes" id="UP001642409">
    <property type="component" value="Unassembled WGS sequence"/>
</dbReference>
<evidence type="ECO:0000313" key="3">
    <source>
        <dbReference type="Proteomes" id="UP001642409"/>
    </source>
</evidence>
<reference evidence="2 3" key="1">
    <citation type="submission" date="2024-07" db="EMBL/GenBank/DDBJ databases">
        <authorList>
            <person name="Akdeniz Z."/>
        </authorList>
    </citation>
    <scope>NUCLEOTIDE SEQUENCE [LARGE SCALE GENOMIC DNA]</scope>
</reference>